<dbReference type="PANTHER" id="PTHR42693:SF53">
    <property type="entry name" value="ENDO-4-O-SULFATASE"/>
    <property type="match status" value="1"/>
</dbReference>
<dbReference type="GO" id="GO:0004065">
    <property type="term" value="F:arylsulfatase activity"/>
    <property type="evidence" value="ECO:0007669"/>
    <property type="project" value="TreeGrafter"/>
</dbReference>
<keyword evidence="2" id="KW-0378">Hydrolase</keyword>
<dbReference type="Proteomes" id="UP000219048">
    <property type="component" value="Unassembled WGS sequence"/>
</dbReference>
<evidence type="ECO:0000259" key="3">
    <source>
        <dbReference type="Pfam" id="PF00884"/>
    </source>
</evidence>
<dbReference type="EMBL" id="OBEH01000001">
    <property type="protein sequence ID" value="SNY95067.1"/>
    <property type="molecule type" value="Genomic_DNA"/>
</dbReference>
<dbReference type="InterPro" id="IPR017850">
    <property type="entry name" value="Alkaline_phosphatase_core_sf"/>
</dbReference>
<evidence type="ECO:0000256" key="2">
    <source>
        <dbReference type="ARBA" id="ARBA00022801"/>
    </source>
</evidence>
<accession>A0A285MF22</accession>
<dbReference type="Pfam" id="PF00884">
    <property type="entry name" value="Sulfatase"/>
    <property type="match status" value="1"/>
</dbReference>
<gene>
    <name evidence="4" type="ORF">SAMN06265377_0733</name>
</gene>
<protein>
    <submittedName>
        <fullName evidence="4">Arylsulfatase</fullName>
    </submittedName>
</protein>
<name>A0A285MF22_9FLAO</name>
<dbReference type="Gene3D" id="3.30.1120.10">
    <property type="match status" value="1"/>
</dbReference>
<dbReference type="OrthoDB" id="9765065at2"/>
<organism evidence="4 5">
    <name type="scientific">Flagellimonas pacifica</name>
    <dbReference type="NCBI Taxonomy" id="1247520"/>
    <lineage>
        <taxon>Bacteria</taxon>
        <taxon>Pseudomonadati</taxon>
        <taxon>Bacteroidota</taxon>
        <taxon>Flavobacteriia</taxon>
        <taxon>Flavobacteriales</taxon>
        <taxon>Flavobacteriaceae</taxon>
        <taxon>Flagellimonas</taxon>
    </lineage>
</organism>
<dbReference type="PROSITE" id="PS51257">
    <property type="entry name" value="PROKAR_LIPOPROTEIN"/>
    <property type="match status" value="1"/>
</dbReference>
<dbReference type="CDD" id="cd16025">
    <property type="entry name" value="PAS_like"/>
    <property type="match status" value="1"/>
</dbReference>
<keyword evidence="5" id="KW-1185">Reference proteome</keyword>
<dbReference type="AlphaFoldDB" id="A0A285MF22"/>
<dbReference type="InterPro" id="IPR050738">
    <property type="entry name" value="Sulfatase"/>
</dbReference>
<evidence type="ECO:0000313" key="5">
    <source>
        <dbReference type="Proteomes" id="UP000219048"/>
    </source>
</evidence>
<dbReference type="RefSeq" id="WP_097044829.1">
    <property type="nucleotide sequence ID" value="NZ_OBEH01000001.1"/>
</dbReference>
<dbReference type="InterPro" id="IPR000917">
    <property type="entry name" value="Sulfatase_N"/>
</dbReference>
<dbReference type="Gene3D" id="3.40.720.10">
    <property type="entry name" value="Alkaline Phosphatase, subunit A"/>
    <property type="match status" value="1"/>
</dbReference>
<comment type="similarity">
    <text evidence="1">Belongs to the sulfatase family.</text>
</comment>
<feature type="domain" description="Sulfatase N-terminal" evidence="3">
    <location>
        <begin position="34"/>
        <end position="416"/>
    </location>
</feature>
<proteinExistence type="inferred from homology"/>
<reference evidence="5" key="1">
    <citation type="submission" date="2017-09" db="EMBL/GenBank/DDBJ databases">
        <authorList>
            <person name="Varghese N."/>
            <person name="Submissions S."/>
        </authorList>
    </citation>
    <scope>NUCLEOTIDE SEQUENCE [LARGE SCALE GENOMIC DNA]</scope>
    <source>
        <strain evidence="5">DSM 25885</strain>
    </source>
</reference>
<sequence>MAKHKHRWTLKLFLAVLIFCSCKPSPPNKENDQPNIVLILADDLGWSDLGSYGGEILTPNLDQLAANGIRYTQFNNTSKCFPSRASLLTGLYAHQVGFAKTHTNPIKNAITLGELLKSAGYRTLWSGKHHGIENPLSRGFDRYFGLVDGASNHFNPGLQREGEPAPAQKKPDRTWYVDSTLHRPYTPKKGFYTTDAFTDQALDWIDGYKDGASPFFLYLAYTAPHDPLMAWPQDIAKYRGKYKGGYEAIRKERIRKQMEIGLLNDSSVISNPTFEAWNSLSQEEQEKEDLRMAVYAAMIDRMDQNIGRVMQKLKELEKLDNTLIIFMSDNGSSSEVVKIGGNGEIGTVGHWESLGKNWANVSNTPFKFYKNYSYQGGIGTPLIVSWPKGIEQTNTINSSVGHFIDVLPTLMDVAGASYPKEYNGKHVVPFEGVSFSPTFSGMTIKRDKPLYWKWSDGKALRKEDWKIVSEGTDAPWELYNLVNDPNETKNLAHENQKVVKQLDSLYRIWQSTHDNY</sequence>
<evidence type="ECO:0000313" key="4">
    <source>
        <dbReference type="EMBL" id="SNY95067.1"/>
    </source>
</evidence>
<dbReference type="SUPFAM" id="SSF53649">
    <property type="entry name" value="Alkaline phosphatase-like"/>
    <property type="match status" value="1"/>
</dbReference>
<evidence type="ECO:0000256" key="1">
    <source>
        <dbReference type="ARBA" id="ARBA00008779"/>
    </source>
</evidence>
<dbReference type="PANTHER" id="PTHR42693">
    <property type="entry name" value="ARYLSULFATASE FAMILY MEMBER"/>
    <property type="match status" value="1"/>
</dbReference>